<evidence type="ECO:0000256" key="4">
    <source>
        <dbReference type="ARBA" id="ARBA00022741"/>
    </source>
</evidence>
<evidence type="ECO:0000256" key="9">
    <source>
        <dbReference type="SAM" id="Phobius"/>
    </source>
</evidence>
<sequence length="534" mass="58380">MSDPSPSPSSDSTPTTGSLSGPADRASDLIGKELGDFRLLRRLGSGGMAEVYLAEQLSLKRKVAVKILRAETVDESETTMRRRFEQEATAAANLNHANIVQIYAIGEHEGLHFIAQEYVPGTTLRDYVSKKGPLDVLTALRIMRQVALALDAAASSGIVHRDIKPENILLTRKGEAKVADFGLALLTSGEERMALTQAGVTMGTPLYMSPEQVNGGTLDNRSDIYSLGVTGYHMLSGSPPFRGETALAVAVKHLNETPPPLAERRPDLPTAVVQIVDRTMQKRPDRRYQSSKELAADLRKVAIQLKSDPEAADKIRLSKIQPAPRSQSESNGLLGLDQFYHWSLGRHAAMLALAVLIVGGLGAGLGFAMRQPDPFRSPPPQARYEKMPDAKLQFFAAAMDARNPAAWQAVIEYFPRDEFYGRQAKYRLALLSLASNDLSTAESMFDDLKTQNDDKGLKATGLAGQAVVAARRDDWSTFSTLATLAFNIQSESTPIRDELVPYLTAAAQRNRQQIESSTLESLRRLEQQVAEPPE</sequence>
<dbReference type="InterPro" id="IPR011009">
    <property type="entry name" value="Kinase-like_dom_sf"/>
</dbReference>
<evidence type="ECO:0000256" key="2">
    <source>
        <dbReference type="ARBA" id="ARBA00022527"/>
    </source>
</evidence>
<evidence type="ECO:0000256" key="5">
    <source>
        <dbReference type="ARBA" id="ARBA00022777"/>
    </source>
</evidence>
<dbReference type="PROSITE" id="PS00107">
    <property type="entry name" value="PROTEIN_KINASE_ATP"/>
    <property type="match status" value="1"/>
</dbReference>
<keyword evidence="4 7" id="KW-0547">Nucleotide-binding</keyword>
<dbReference type="Gene3D" id="1.10.510.10">
    <property type="entry name" value="Transferase(Phosphotransferase) domain 1"/>
    <property type="match status" value="1"/>
</dbReference>
<dbReference type="PANTHER" id="PTHR43289">
    <property type="entry name" value="MITOGEN-ACTIVATED PROTEIN KINASE KINASE KINASE 20-RELATED"/>
    <property type="match status" value="1"/>
</dbReference>
<dbReference type="KEGG" id="svp:Pan189_00290"/>
<dbReference type="Proteomes" id="UP000317318">
    <property type="component" value="Chromosome"/>
</dbReference>
<evidence type="ECO:0000313" key="12">
    <source>
        <dbReference type="Proteomes" id="UP000317318"/>
    </source>
</evidence>
<evidence type="ECO:0000259" key="10">
    <source>
        <dbReference type="PROSITE" id="PS50011"/>
    </source>
</evidence>
<dbReference type="InterPro" id="IPR000719">
    <property type="entry name" value="Prot_kinase_dom"/>
</dbReference>
<feature type="binding site" evidence="7">
    <location>
        <position position="66"/>
    </location>
    <ligand>
        <name>ATP</name>
        <dbReference type="ChEBI" id="CHEBI:30616"/>
    </ligand>
</feature>
<keyword evidence="5 11" id="KW-0418">Kinase</keyword>
<reference evidence="11 12" key="1">
    <citation type="submission" date="2019-02" db="EMBL/GenBank/DDBJ databases">
        <title>Deep-cultivation of Planctomycetes and their phenomic and genomic characterization uncovers novel biology.</title>
        <authorList>
            <person name="Wiegand S."/>
            <person name="Jogler M."/>
            <person name="Boedeker C."/>
            <person name="Pinto D."/>
            <person name="Vollmers J."/>
            <person name="Rivas-Marin E."/>
            <person name="Kohn T."/>
            <person name="Peeters S.H."/>
            <person name="Heuer A."/>
            <person name="Rast P."/>
            <person name="Oberbeckmann S."/>
            <person name="Bunk B."/>
            <person name="Jeske O."/>
            <person name="Meyerdierks A."/>
            <person name="Storesund J.E."/>
            <person name="Kallscheuer N."/>
            <person name="Luecker S."/>
            <person name="Lage O.M."/>
            <person name="Pohl T."/>
            <person name="Merkel B.J."/>
            <person name="Hornburger P."/>
            <person name="Mueller R.-W."/>
            <person name="Bruemmer F."/>
            <person name="Labrenz M."/>
            <person name="Spormann A.M."/>
            <person name="Op den Camp H."/>
            <person name="Overmann J."/>
            <person name="Amann R."/>
            <person name="Jetten M.S.M."/>
            <person name="Mascher T."/>
            <person name="Medema M.H."/>
            <person name="Devos D.P."/>
            <person name="Kaster A.-K."/>
            <person name="Ovreas L."/>
            <person name="Rohde M."/>
            <person name="Galperin M.Y."/>
            <person name="Jogler C."/>
        </authorList>
    </citation>
    <scope>NUCLEOTIDE SEQUENCE [LARGE SCALE GENOMIC DNA]</scope>
    <source>
        <strain evidence="11 12">Pan189</strain>
    </source>
</reference>
<feature type="transmembrane region" description="Helical" evidence="9">
    <location>
        <begin position="348"/>
        <end position="368"/>
    </location>
</feature>
<dbReference type="EMBL" id="CP036268">
    <property type="protein sequence ID" value="QDT35676.1"/>
    <property type="molecule type" value="Genomic_DNA"/>
</dbReference>
<dbReference type="GO" id="GO:0005524">
    <property type="term" value="F:ATP binding"/>
    <property type="evidence" value="ECO:0007669"/>
    <property type="project" value="UniProtKB-UniRule"/>
</dbReference>
<keyword evidence="12" id="KW-1185">Reference proteome</keyword>
<dbReference type="PROSITE" id="PS00108">
    <property type="entry name" value="PROTEIN_KINASE_ST"/>
    <property type="match status" value="1"/>
</dbReference>
<dbReference type="PANTHER" id="PTHR43289:SF6">
    <property type="entry name" value="SERINE_THREONINE-PROTEIN KINASE NEKL-3"/>
    <property type="match status" value="1"/>
</dbReference>
<dbReference type="AlphaFoldDB" id="A0A517QVJ8"/>
<keyword evidence="2" id="KW-0723">Serine/threonine-protein kinase</keyword>
<dbReference type="CDD" id="cd14014">
    <property type="entry name" value="STKc_PknB_like"/>
    <property type="match status" value="1"/>
</dbReference>
<keyword evidence="9" id="KW-0472">Membrane</keyword>
<dbReference type="InterPro" id="IPR017441">
    <property type="entry name" value="Protein_kinase_ATP_BS"/>
</dbReference>
<evidence type="ECO:0000256" key="3">
    <source>
        <dbReference type="ARBA" id="ARBA00022679"/>
    </source>
</evidence>
<keyword evidence="9" id="KW-0812">Transmembrane</keyword>
<protein>
    <recommendedName>
        <fullName evidence="1">non-specific serine/threonine protein kinase</fullName>
        <ecNumber evidence="1">2.7.11.1</ecNumber>
    </recommendedName>
</protein>
<gene>
    <name evidence="11" type="primary">prkC_1</name>
    <name evidence="11" type="ORF">Pan189_00290</name>
</gene>
<keyword evidence="9" id="KW-1133">Transmembrane helix</keyword>
<dbReference type="PROSITE" id="PS50011">
    <property type="entry name" value="PROTEIN_KINASE_DOM"/>
    <property type="match status" value="1"/>
</dbReference>
<dbReference type="Pfam" id="PF00069">
    <property type="entry name" value="Pkinase"/>
    <property type="match status" value="1"/>
</dbReference>
<proteinExistence type="predicted"/>
<dbReference type="InterPro" id="IPR008271">
    <property type="entry name" value="Ser/Thr_kinase_AS"/>
</dbReference>
<name>A0A517QVJ8_9PLAN</name>
<keyword evidence="6 7" id="KW-0067">ATP-binding</keyword>
<dbReference type="Gene3D" id="3.30.200.20">
    <property type="entry name" value="Phosphorylase Kinase, domain 1"/>
    <property type="match status" value="1"/>
</dbReference>
<dbReference type="FunFam" id="1.10.510.10:FF:000021">
    <property type="entry name" value="Serine/threonine protein kinase"/>
    <property type="match status" value="1"/>
</dbReference>
<keyword evidence="3 11" id="KW-0808">Transferase</keyword>
<feature type="compositionally biased region" description="Low complexity" evidence="8">
    <location>
        <begin position="1"/>
        <end position="22"/>
    </location>
</feature>
<dbReference type="EC" id="2.7.11.1" evidence="1"/>
<evidence type="ECO:0000256" key="6">
    <source>
        <dbReference type="ARBA" id="ARBA00022840"/>
    </source>
</evidence>
<accession>A0A517QVJ8</accession>
<evidence type="ECO:0000256" key="7">
    <source>
        <dbReference type="PROSITE-ProRule" id="PRU10141"/>
    </source>
</evidence>
<feature type="domain" description="Protein kinase" evidence="10">
    <location>
        <begin position="37"/>
        <end position="303"/>
    </location>
</feature>
<evidence type="ECO:0000313" key="11">
    <source>
        <dbReference type="EMBL" id="QDT35676.1"/>
    </source>
</evidence>
<evidence type="ECO:0000256" key="1">
    <source>
        <dbReference type="ARBA" id="ARBA00012513"/>
    </source>
</evidence>
<dbReference type="SUPFAM" id="SSF56112">
    <property type="entry name" value="Protein kinase-like (PK-like)"/>
    <property type="match status" value="1"/>
</dbReference>
<organism evidence="11 12">
    <name type="scientific">Stratiformator vulcanicus</name>
    <dbReference type="NCBI Taxonomy" id="2527980"/>
    <lineage>
        <taxon>Bacteria</taxon>
        <taxon>Pseudomonadati</taxon>
        <taxon>Planctomycetota</taxon>
        <taxon>Planctomycetia</taxon>
        <taxon>Planctomycetales</taxon>
        <taxon>Planctomycetaceae</taxon>
        <taxon>Stratiformator</taxon>
    </lineage>
</organism>
<feature type="region of interest" description="Disordered" evidence="8">
    <location>
        <begin position="1"/>
        <end position="27"/>
    </location>
</feature>
<dbReference type="SMART" id="SM00220">
    <property type="entry name" value="S_TKc"/>
    <property type="match status" value="1"/>
</dbReference>
<dbReference type="OrthoDB" id="6111975at2"/>
<dbReference type="GO" id="GO:0004674">
    <property type="term" value="F:protein serine/threonine kinase activity"/>
    <property type="evidence" value="ECO:0007669"/>
    <property type="project" value="UniProtKB-KW"/>
</dbReference>
<evidence type="ECO:0000256" key="8">
    <source>
        <dbReference type="SAM" id="MobiDB-lite"/>
    </source>
</evidence>